<keyword evidence="4" id="KW-0010">Activator</keyword>
<evidence type="ECO:0000256" key="3">
    <source>
        <dbReference type="ARBA" id="ARBA00023125"/>
    </source>
</evidence>
<keyword evidence="5" id="KW-0804">Transcription</keyword>
<dbReference type="Pfam" id="PF00126">
    <property type="entry name" value="HTH_1"/>
    <property type="match status" value="1"/>
</dbReference>
<dbReference type="Gene3D" id="3.40.190.10">
    <property type="entry name" value="Periplasmic binding protein-like II"/>
    <property type="match status" value="2"/>
</dbReference>
<dbReference type="AlphaFoldDB" id="A0A1T1HDC3"/>
<dbReference type="PROSITE" id="PS50931">
    <property type="entry name" value="HTH_LYSR"/>
    <property type="match status" value="1"/>
</dbReference>
<dbReference type="SUPFAM" id="SSF53850">
    <property type="entry name" value="Periplasmic binding protein-like II"/>
    <property type="match status" value="1"/>
</dbReference>
<dbReference type="GO" id="GO:0003677">
    <property type="term" value="F:DNA binding"/>
    <property type="evidence" value="ECO:0007669"/>
    <property type="project" value="UniProtKB-KW"/>
</dbReference>
<gene>
    <name evidence="7" type="ORF">BTA35_0207370</name>
</gene>
<dbReference type="SUPFAM" id="SSF46785">
    <property type="entry name" value="Winged helix' DNA-binding domain"/>
    <property type="match status" value="1"/>
</dbReference>
<dbReference type="InterPro" id="IPR000847">
    <property type="entry name" value="LysR_HTH_N"/>
</dbReference>
<dbReference type="GO" id="GO:2000142">
    <property type="term" value="P:regulation of DNA-templated transcription initiation"/>
    <property type="evidence" value="ECO:0007669"/>
    <property type="project" value="TreeGrafter"/>
</dbReference>
<dbReference type="STRING" id="966.BTA35_0207370"/>
<feature type="domain" description="HTH lysR-type" evidence="6">
    <location>
        <begin position="1"/>
        <end position="58"/>
    </location>
</feature>
<dbReference type="Pfam" id="PF03466">
    <property type="entry name" value="LysR_substrate"/>
    <property type="match status" value="1"/>
</dbReference>
<sequence length="315" mass="35481">MNKKQLIYFLKTAELRSIAAASRALNVAQPSISQQIANLEHQLGSQLFIRDFRGVCLTENGERFRRHAESIVRQMEQAKLDIQQSEAEPAGRLAIGMTQPIGNILAVPLLTSIEKLYPNVELDLSAGLSYRLVELLKAGDVDMILTSPDSSDMTGIQQEKIFCEKIFIAIGRATQNKTFQALLGRPFITFQELAEHEVFVTDQRDSLGYMLRQYEQKTGITLKHRPPYGQLMTTLQYVTDGHGLLLAPSSAYFHIKKIGLIDDVEIIEPKLQRDVMLATHADRPKTNLMTAVRRQLLTVINKVHQEGLWQGTLRG</sequence>
<evidence type="ECO:0000256" key="5">
    <source>
        <dbReference type="ARBA" id="ARBA00023163"/>
    </source>
</evidence>
<dbReference type="Gene3D" id="1.10.10.10">
    <property type="entry name" value="Winged helix-like DNA-binding domain superfamily/Winged helix DNA-binding domain"/>
    <property type="match status" value="1"/>
</dbReference>
<comment type="similarity">
    <text evidence="1">Belongs to the LysR transcriptional regulatory family.</text>
</comment>
<evidence type="ECO:0000256" key="1">
    <source>
        <dbReference type="ARBA" id="ARBA00009437"/>
    </source>
</evidence>
<dbReference type="FunFam" id="1.10.10.10:FF:000001">
    <property type="entry name" value="LysR family transcriptional regulator"/>
    <property type="match status" value="1"/>
</dbReference>
<dbReference type="PANTHER" id="PTHR30293:SF0">
    <property type="entry name" value="NITROGEN ASSIMILATION REGULATORY PROTEIN NAC"/>
    <property type="match status" value="1"/>
</dbReference>
<name>A0A1T1HDC3_OCELI</name>
<dbReference type="InterPro" id="IPR036388">
    <property type="entry name" value="WH-like_DNA-bd_sf"/>
</dbReference>
<dbReference type="CDD" id="cd05466">
    <property type="entry name" value="PBP2_LTTR_substrate"/>
    <property type="match status" value="1"/>
</dbReference>
<keyword evidence="2" id="KW-0805">Transcription regulation</keyword>
<evidence type="ECO:0000256" key="4">
    <source>
        <dbReference type="ARBA" id="ARBA00023159"/>
    </source>
</evidence>
<dbReference type="InterPro" id="IPR005119">
    <property type="entry name" value="LysR_subst-bd"/>
</dbReference>
<evidence type="ECO:0000259" key="6">
    <source>
        <dbReference type="PROSITE" id="PS50931"/>
    </source>
</evidence>
<comment type="caution">
    <text evidence="7">The sequence shown here is derived from an EMBL/GenBank/DDBJ whole genome shotgun (WGS) entry which is preliminary data.</text>
</comment>
<evidence type="ECO:0000313" key="7">
    <source>
        <dbReference type="EMBL" id="OOV87813.1"/>
    </source>
</evidence>
<evidence type="ECO:0000256" key="2">
    <source>
        <dbReference type="ARBA" id="ARBA00023015"/>
    </source>
</evidence>
<reference evidence="7" key="1">
    <citation type="submission" date="2017-02" db="EMBL/GenBank/DDBJ databases">
        <title>Draft Genome Sequence of the Salt Water Bacterium Oceanospirillum linum ATCC 11336.</title>
        <authorList>
            <person name="Trachtenberg A.M."/>
            <person name="Carney J.G."/>
            <person name="Linnane J.D."/>
            <person name="Rheaume B.A."/>
            <person name="Pitts N.L."/>
            <person name="Mykles D.L."/>
            <person name="Maclea K.S."/>
        </authorList>
    </citation>
    <scope>NUCLEOTIDE SEQUENCE [LARGE SCALE GENOMIC DNA]</scope>
    <source>
        <strain evidence="7">ATCC 11336</strain>
    </source>
</reference>
<dbReference type="Proteomes" id="UP000190064">
    <property type="component" value="Unassembled WGS sequence"/>
</dbReference>
<evidence type="ECO:0000313" key="8">
    <source>
        <dbReference type="Proteomes" id="UP000190064"/>
    </source>
</evidence>
<dbReference type="RefSeq" id="WP_078319162.1">
    <property type="nucleotide sequence ID" value="NZ_FXTS01000002.1"/>
</dbReference>
<dbReference type="GO" id="GO:0003700">
    <property type="term" value="F:DNA-binding transcription factor activity"/>
    <property type="evidence" value="ECO:0007669"/>
    <property type="project" value="InterPro"/>
</dbReference>
<dbReference type="EMBL" id="MTSD02000002">
    <property type="protein sequence ID" value="OOV87813.1"/>
    <property type="molecule type" value="Genomic_DNA"/>
</dbReference>
<dbReference type="PANTHER" id="PTHR30293">
    <property type="entry name" value="TRANSCRIPTIONAL REGULATORY PROTEIN NAC-RELATED"/>
    <property type="match status" value="1"/>
</dbReference>
<keyword evidence="8" id="KW-1185">Reference proteome</keyword>
<keyword evidence="3" id="KW-0238">DNA-binding</keyword>
<proteinExistence type="inferred from homology"/>
<dbReference type="InterPro" id="IPR036390">
    <property type="entry name" value="WH_DNA-bd_sf"/>
</dbReference>
<accession>A0A1T1HDC3</accession>
<dbReference type="PRINTS" id="PR00039">
    <property type="entry name" value="HTHLYSR"/>
</dbReference>
<organism evidence="7 8">
    <name type="scientific">Oceanospirillum linum</name>
    <dbReference type="NCBI Taxonomy" id="966"/>
    <lineage>
        <taxon>Bacteria</taxon>
        <taxon>Pseudomonadati</taxon>
        <taxon>Pseudomonadota</taxon>
        <taxon>Gammaproteobacteria</taxon>
        <taxon>Oceanospirillales</taxon>
        <taxon>Oceanospirillaceae</taxon>
        <taxon>Oceanospirillum</taxon>
    </lineage>
</organism>
<protein>
    <recommendedName>
        <fullName evidence="6">HTH lysR-type domain-containing protein</fullName>
    </recommendedName>
</protein>